<evidence type="ECO:0000313" key="8">
    <source>
        <dbReference type="EMBL" id="MBH8554168.1"/>
    </source>
</evidence>
<dbReference type="GO" id="GO:0015483">
    <property type="term" value="F:long-chain fatty acid transporting porin activity"/>
    <property type="evidence" value="ECO:0007669"/>
    <property type="project" value="TreeGrafter"/>
</dbReference>
<comment type="caution">
    <text evidence="8">The sequence shown here is derived from an EMBL/GenBank/DDBJ whole genome shotgun (WGS) entry which is preliminary data.</text>
</comment>
<reference evidence="8 9" key="1">
    <citation type="journal article" date="2021" name="Int. J. Syst. Evol. Microbiol.">
        <title>Amazonocrinis nigriterrae gen. nov., sp. nov., Atlanticothrix silvestris gen. nov., sp. nov. and Dendronalium phyllosphericum gen. nov., sp. nov., nostocacean cyanobacteria from Brazilian environments.</title>
        <authorList>
            <person name="Alvarenga D.O."/>
            <person name="Andreote A.P.D."/>
            <person name="Branco L.H.Z."/>
            <person name="Delbaje E."/>
            <person name="Cruz R.B."/>
            <person name="Varani A.M."/>
            <person name="Fiore M.F."/>
        </authorList>
    </citation>
    <scope>NUCLEOTIDE SEQUENCE [LARGE SCALE GENOMIC DNA]</scope>
    <source>
        <strain evidence="8 9">CENA357</strain>
    </source>
</reference>
<organism evidence="8 9">
    <name type="scientific">Atlanticothrix silvestris CENA357</name>
    <dbReference type="NCBI Taxonomy" id="1725252"/>
    <lineage>
        <taxon>Bacteria</taxon>
        <taxon>Bacillati</taxon>
        <taxon>Cyanobacteriota</taxon>
        <taxon>Cyanophyceae</taxon>
        <taxon>Nostocales</taxon>
        <taxon>Nodulariaceae</taxon>
        <taxon>Atlanticothrix</taxon>
        <taxon>Atlanticothrix silvestris</taxon>
    </lineage>
</organism>
<evidence type="ECO:0000256" key="4">
    <source>
        <dbReference type="ARBA" id="ARBA00022692"/>
    </source>
</evidence>
<evidence type="ECO:0000256" key="7">
    <source>
        <dbReference type="ARBA" id="ARBA00023237"/>
    </source>
</evidence>
<keyword evidence="6" id="KW-0472">Membrane</keyword>
<dbReference type="AlphaFoldDB" id="A0A8J7HE76"/>
<evidence type="ECO:0000256" key="1">
    <source>
        <dbReference type="ARBA" id="ARBA00004571"/>
    </source>
</evidence>
<proteinExistence type="inferred from homology"/>
<keyword evidence="5" id="KW-0732">Signal</keyword>
<dbReference type="PANTHER" id="PTHR35093:SF8">
    <property type="entry name" value="OUTER MEMBRANE PROTEIN NMB0088-RELATED"/>
    <property type="match status" value="1"/>
</dbReference>
<dbReference type="EMBL" id="JAECZB010000062">
    <property type="protein sequence ID" value="MBH8554168.1"/>
    <property type="molecule type" value="Genomic_DNA"/>
</dbReference>
<keyword evidence="7" id="KW-0998">Cell outer membrane</keyword>
<keyword evidence="3" id="KW-1134">Transmembrane beta strand</keyword>
<keyword evidence="9" id="KW-1185">Reference proteome</keyword>
<dbReference type="PANTHER" id="PTHR35093">
    <property type="entry name" value="OUTER MEMBRANE PROTEIN NMB0088-RELATED"/>
    <property type="match status" value="1"/>
</dbReference>
<evidence type="ECO:0000256" key="6">
    <source>
        <dbReference type="ARBA" id="ARBA00023136"/>
    </source>
</evidence>
<gene>
    <name evidence="8" type="ORF">I8751_17700</name>
</gene>
<dbReference type="RefSeq" id="WP_214440435.1">
    <property type="nucleotide sequence ID" value="NZ_JAECZB010000062.1"/>
</dbReference>
<accession>A0A8J7HE76</accession>
<evidence type="ECO:0000256" key="2">
    <source>
        <dbReference type="ARBA" id="ARBA00008163"/>
    </source>
</evidence>
<dbReference type="Proteomes" id="UP000599391">
    <property type="component" value="Unassembled WGS sequence"/>
</dbReference>
<dbReference type="Gene3D" id="2.40.160.60">
    <property type="entry name" value="Outer membrane protein transport protein (OMPP1/FadL/TodX)"/>
    <property type="match status" value="1"/>
</dbReference>
<comment type="similarity">
    <text evidence="2">Belongs to the OmpP1/FadL family.</text>
</comment>
<evidence type="ECO:0000313" key="9">
    <source>
        <dbReference type="Proteomes" id="UP000599391"/>
    </source>
</evidence>
<evidence type="ECO:0000256" key="5">
    <source>
        <dbReference type="ARBA" id="ARBA00022729"/>
    </source>
</evidence>
<name>A0A8J7HE76_9CYAN</name>
<comment type="subcellular location">
    <subcellularLocation>
        <location evidence="1">Cell outer membrane</location>
        <topology evidence="1">Multi-pass membrane protein</topology>
    </subcellularLocation>
</comment>
<dbReference type="Pfam" id="PF03349">
    <property type="entry name" value="Toluene_X"/>
    <property type="match status" value="1"/>
</dbReference>
<sequence>MRTGVTYDPSPISDEFVTARLPGSDRTLVGIGASYQPSKSLSFDVGYTHVFAEDSPINQSSSTAGTVRGKFASEVDIIGVQLNWQF</sequence>
<keyword evidence="4" id="KW-0812">Transmembrane</keyword>
<dbReference type="GO" id="GO:0009279">
    <property type="term" value="C:cell outer membrane"/>
    <property type="evidence" value="ECO:0007669"/>
    <property type="project" value="UniProtKB-SubCell"/>
</dbReference>
<protein>
    <submittedName>
        <fullName evidence="8">Outer membrane protein transport protein</fullName>
    </submittedName>
</protein>
<evidence type="ECO:0000256" key="3">
    <source>
        <dbReference type="ARBA" id="ARBA00022452"/>
    </source>
</evidence>
<dbReference type="SUPFAM" id="SSF56935">
    <property type="entry name" value="Porins"/>
    <property type="match status" value="1"/>
</dbReference>
<dbReference type="InterPro" id="IPR005017">
    <property type="entry name" value="OMPP1/FadL/TodX"/>
</dbReference>